<evidence type="ECO:0000259" key="9">
    <source>
        <dbReference type="Pfam" id="PF02551"/>
    </source>
</evidence>
<dbReference type="GO" id="GO:0047617">
    <property type="term" value="F:fatty acyl-CoA hydrolase activity"/>
    <property type="evidence" value="ECO:0007669"/>
    <property type="project" value="UniProtKB-EC"/>
</dbReference>
<dbReference type="Pfam" id="PF02551">
    <property type="entry name" value="Acyl_CoA_thio"/>
    <property type="match status" value="1"/>
</dbReference>
<dbReference type="PANTHER" id="PTHR11066:SF34">
    <property type="entry name" value="ACYL-COENZYME A THIOESTERASE 8"/>
    <property type="match status" value="1"/>
</dbReference>
<feature type="domain" description="Acyl-CoA thioesterase-like N-terminal HotDog" evidence="10">
    <location>
        <begin position="33"/>
        <end position="108"/>
    </location>
</feature>
<evidence type="ECO:0000256" key="3">
    <source>
        <dbReference type="ARBA" id="ARBA00022801"/>
    </source>
</evidence>
<evidence type="ECO:0000256" key="2">
    <source>
        <dbReference type="ARBA" id="ARBA00011881"/>
    </source>
</evidence>
<evidence type="ECO:0000256" key="1">
    <source>
        <dbReference type="ARBA" id="ARBA00006538"/>
    </source>
</evidence>
<dbReference type="SUPFAM" id="SSF54637">
    <property type="entry name" value="Thioesterase/thiol ester dehydrase-isomerase"/>
    <property type="match status" value="2"/>
</dbReference>
<dbReference type="STRING" id="717774.Marme_1192"/>
<name>F2JUQ0_MARM1</name>
<evidence type="ECO:0000256" key="5">
    <source>
        <dbReference type="ARBA" id="ARBA00038894"/>
    </source>
</evidence>
<dbReference type="PANTHER" id="PTHR11066">
    <property type="entry name" value="ACYL-COA THIOESTERASE"/>
    <property type="match status" value="1"/>
</dbReference>
<keyword evidence="12" id="KW-1185">Reference proteome</keyword>
<proteinExistence type="inferred from homology"/>
<dbReference type="InterPro" id="IPR003703">
    <property type="entry name" value="Acyl_CoA_thio"/>
</dbReference>
<dbReference type="EMBL" id="CP002583">
    <property type="protein sequence ID" value="ADZ90465.1"/>
    <property type="molecule type" value="Genomic_DNA"/>
</dbReference>
<dbReference type="RefSeq" id="WP_013660370.1">
    <property type="nucleotide sequence ID" value="NC_015276.1"/>
</dbReference>
<keyword evidence="4" id="KW-0443">Lipid metabolism</keyword>
<dbReference type="FunFam" id="2.40.160.210:FF:000001">
    <property type="entry name" value="Acyl-CoA thioesterase II"/>
    <property type="match status" value="1"/>
</dbReference>
<dbReference type="eggNOG" id="COG1946">
    <property type="taxonomic scope" value="Bacteria"/>
</dbReference>
<feature type="domain" description="Acyl-CoA thioesterase 2 C-terminal" evidence="9">
    <location>
        <begin position="153"/>
        <end position="280"/>
    </location>
</feature>
<dbReference type="InterPro" id="IPR042171">
    <property type="entry name" value="Acyl-CoA_hotdog"/>
</dbReference>
<protein>
    <recommendedName>
        <fullName evidence="7">Acyl-CoA thioesterase 2</fullName>
        <ecNumber evidence="5">3.1.2.20</ecNumber>
    </recommendedName>
    <alternativeName>
        <fullName evidence="8">Thioesterase II</fullName>
    </alternativeName>
</protein>
<reference evidence="11 12" key="1">
    <citation type="journal article" date="2012" name="Stand. Genomic Sci.">
        <title>Complete genome sequence of the melanogenic marine bacterium Marinomonas mediterranea type strain (MMB-1(T)).</title>
        <authorList>
            <person name="Lucas-Elio P."/>
            <person name="Goodwin L."/>
            <person name="Woyke T."/>
            <person name="Pitluck S."/>
            <person name="Nolan M."/>
            <person name="Kyrpides N.C."/>
            <person name="Detter J.C."/>
            <person name="Copeland A."/>
            <person name="Teshima H."/>
            <person name="Bruce D."/>
            <person name="Detter C."/>
            <person name="Tapia R."/>
            <person name="Han S."/>
            <person name="Land M.L."/>
            <person name="Ivanova N."/>
            <person name="Mikhailova N."/>
            <person name="Johnston A.W."/>
            <person name="Sanchez-Amat A."/>
        </authorList>
    </citation>
    <scope>NUCLEOTIDE SEQUENCE [LARGE SCALE GENOMIC DNA]</scope>
    <source>
        <strain evidence="12">ATCC 700492 / JCM 21426 / NBRC 103028 / MMB-1</strain>
    </source>
</reference>
<gene>
    <name evidence="11" type="ordered locus">Marme_1192</name>
</gene>
<comment type="catalytic activity">
    <reaction evidence="6">
        <text>a fatty acyl-CoA + H2O = a fatty acid + CoA + H(+)</text>
        <dbReference type="Rhea" id="RHEA:16781"/>
        <dbReference type="ChEBI" id="CHEBI:15377"/>
        <dbReference type="ChEBI" id="CHEBI:15378"/>
        <dbReference type="ChEBI" id="CHEBI:28868"/>
        <dbReference type="ChEBI" id="CHEBI:57287"/>
        <dbReference type="ChEBI" id="CHEBI:77636"/>
        <dbReference type="EC" id="3.1.2.20"/>
    </reaction>
    <physiologicalReaction direction="left-to-right" evidence="6">
        <dbReference type="Rhea" id="RHEA:16782"/>
    </physiologicalReaction>
</comment>
<dbReference type="GO" id="GO:0009062">
    <property type="term" value="P:fatty acid catabolic process"/>
    <property type="evidence" value="ECO:0007669"/>
    <property type="project" value="TreeGrafter"/>
</dbReference>
<evidence type="ECO:0000256" key="8">
    <source>
        <dbReference type="ARBA" id="ARBA00079653"/>
    </source>
</evidence>
<evidence type="ECO:0000256" key="7">
    <source>
        <dbReference type="ARBA" id="ARBA00071120"/>
    </source>
</evidence>
<organism evidence="11 12">
    <name type="scientific">Marinomonas mediterranea (strain ATCC 700492 / JCM 21426 / NBRC 103028 / MMB-1)</name>
    <dbReference type="NCBI Taxonomy" id="717774"/>
    <lineage>
        <taxon>Bacteria</taxon>
        <taxon>Pseudomonadati</taxon>
        <taxon>Pseudomonadota</taxon>
        <taxon>Gammaproteobacteria</taxon>
        <taxon>Oceanospirillales</taxon>
        <taxon>Oceanospirillaceae</taxon>
        <taxon>Marinomonas</taxon>
    </lineage>
</organism>
<dbReference type="InterPro" id="IPR049449">
    <property type="entry name" value="TesB_ACOT8-like_N"/>
</dbReference>
<dbReference type="PATRIC" id="fig|717774.3.peg.1238"/>
<accession>F2JUQ0</accession>
<evidence type="ECO:0000313" key="12">
    <source>
        <dbReference type="Proteomes" id="UP000001062"/>
    </source>
</evidence>
<comment type="subunit">
    <text evidence="2">Homotetramer.</text>
</comment>
<dbReference type="OrthoDB" id="9781019at2"/>
<dbReference type="InterPro" id="IPR029069">
    <property type="entry name" value="HotDog_dom_sf"/>
</dbReference>
<dbReference type="AlphaFoldDB" id="F2JUQ0"/>
<comment type="similarity">
    <text evidence="1">Belongs to the C/M/P thioester hydrolase family.</text>
</comment>
<dbReference type="EC" id="3.1.2.20" evidence="5"/>
<dbReference type="GO" id="GO:0006637">
    <property type="term" value="P:acyl-CoA metabolic process"/>
    <property type="evidence" value="ECO:0007669"/>
    <property type="project" value="InterPro"/>
</dbReference>
<dbReference type="GO" id="GO:0005829">
    <property type="term" value="C:cytosol"/>
    <property type="evidence" value="ECO:0007669"/>
    <property type="project" value="TreeGrafter"/>
</dbReference>
<dbReference type="KEGG" id="mme:Marme_1192"/>
<sequence length="290" mass="32538">MNPVLSGLIDLLSLEKRSDDQFVGMSQDLGFPKVFGGQVIGQALSAASQTVEGRVPHSLHCYFIRPGDAAQPIEYEVERVRDGRSFSVRRIIASQLGKTILVMTASFHIEENGLEHQDAMPQVPGPENFKSELSLYRLHAEEIPSKIRGLLTADRPIEYRIVENQNPFRPRAGIGKRHIWMRSIDALPDDPFIHQSMLAYTTDYGFLETALQPHGISIGNPQLNIASLDHSIWFHRPFRLDDWLLYVADSPSASASRGFVRGQIYNRDGVLIASTAQEGLLRKSELYDLT</sequence>
<keyword evidence="3 11" id="KW-0378">Hydrolase</keyword>
<dbReference type="Proteomes" id="UP000001062">
    <property type="component" value="Chromosome"/>
</dbReference>
<evidence type="ECO:0000313" key="11">
    <source>
        <dbReference type="EMBL" id="ADZ90465.1"/>
    </source>
</evidence>
<dbReference type="Gene3D" id="2.40.160.210">
    <property type="entry name" value="Acyl-CoA thioesterase, double hotdog domain"/>
    <property type="match status" value="1"/>
</dbReference>
<dbReference type="CDD" id="cd03445">
    <property type="entry name" value="Thioesterase_II_repeat2"/>
    <property type="match status" value="1"/>
</dbReference>
<evidence type="ECO:0000259" key="10">
    <source>
        <dbReference type="Pfam" id="PF13622"/>
    </source>
</evidence>
<dbReference type="Pfam" id="PF13622">
    <property type="entry name" value="4HBT_3"/>
    <property type="match status" value="1"/>
</dbReference>
<dbReference type="CDD" id="cd03444">
    <property type="entry name" value="Thioesterase_II_repeat1"/>
    <property type="match status" value="1"/>
</dbReference>
<evidence type="ECO:0000256" key="6">
    <source>
        <dbReference type="ARBA" id="ARBA00050943"/>
    </source>
</evidence>
<dbReference type="HOGENOM" id="CLU_032690_0_0_6"/>
<dbReference type="InterPro" id="IPR025652">
    <property type="entry name" value="TesB_C"/>
</dbReference>
<evidence type="ECO:0000256" key="4">
    <source>
        <dbReference type="ARBA" id="ARBA00023098"/>
    </source>
</evidence>